<gene>
    <name evidence="2" type="ORF">H0485_17625</name>
</gene>
<organism evidence="2 3">
    <name type="scientific">Pseudogemmobacter faecipullorum</name>
    <dbReference type="NCBI Taxonomy" id="2755041"/>
    <lineage>
        <taxon>Bacteria</taxon>
        <taxon>Pseudomonadati</taxon>
        <taxon>Pseudomonadota</taxon>
        <taxon>Alphaproteobacteria</taxon>
        <taxon>Rhodobacterales</taxon>
        <taxon>Paracoccaceae</taxon>
        <taxon>Pseudogemmobacter</taxon>
    </lineage>
</organism>
<sequence>MNDMSPIAGLGHNHPPGPSLPEDLQAKLRDFLDAGGAWLDLKEIETTEQSQKAADFVTGARTVFKAIEAERVAQKKPHDDAGKAVQAFFTPFLDKIDRTADAVKKLQAAFLKKQEARAEAERRERERKAREEAEAAERARAEAEVRNDISGMIDAEEAAKAAAKEAKAAAAPVQVSAQSATGAGRTMSLRKTYSCTVVQRGPALAHFRDHPEVIALIERLATAEVRAQKGEKVAPNGFRLNVTETAA</sequence>
<evidence type="ECO:0000313" key="3">
    <source>
        <dbReference type="Proteomes" id="UP001198571"/>
    </source>
</evidence>
<evidence type="ECO:0000313" key="2">
    <source>
        <dbReference type="EMBL" id="MCB5411817.1"/>
    </source>
</evidence>
<name>A0ABS8CQY2_9RHOB</name>
<comment type="caution">
    <text evidence="2">The sequence shown here is derived from an EMBL/GenBank/DDBJ whole genome shotgun (WGS) entry which is preliminary data.</text>
</comment>
<proteinExistence type="predicted"/>
<dbReference type="Proteomes" id="UP001198571">
    <property type="component" value="Unassembled WGS sequence"/>
</dbReference>
<dbReference type="EMBL" id="JACDXX010000020">
    <property type="protein sequence ID" value="MCB5411817.1"/>
    <property type="molecule type" value="Genomic_DNA"/>
</dbReference>
<evidence type="ECO:0000256" key="1">
    <source>
        <dbReference type="SAM" id="MobiDB-lite"/>
    </source>
</evidence>
<dbReference type="RefSeq" id="WP_226937268.1">
    <property type="nucleotide sequence ID" value="NZ_JACDXX010000020.1"/>
</dbReference>
<protein>
    <submittedName>
        <fullName evidence="2">Uncharacterized protein</fullName>
    </submittedName>
</protein>
<accession>A0ABS8CQY2</accession>
<reference evidence="2 3" key="1">
    <citation type="submission" date="2020-07" db="EMBL/GenBank/DDBJ databases">
        <title>Pseudogemmobacter sp. nov., isolated from poultry manure in Taiwan.</title>
        <authorList>
            <person name="Lin S.-Y."/>
            <person name="Tang Y.-S."/>
            <person name="Young C.-C."/>
        </authorList>
    </citation>
    <scope>NUCLEOTIDE SEQUENCE [LARGE SCALE GENOMIC DNA]</scope>
    <source>
        <strain evidence="2 3">CC-YST710</strain>
    </source>
</reference>
<feature type="region of interest" description="Disordered" evidence="1">
    <location>
        <begin position="122"/>
        <end position="142"/>
    </location>
</feature>
<feature type="region of interest" description="Disordered" evidence="1">
    <location>
        <begin position="1"/>
        <end position="21"/>
    </location>
</feature>
<keyword evidence="3" id="KW-1185">Reference proteome</keyword>